<keyword evidence="7 14" id="KW-0812">Transmembrane</keyword>
<dbReference type="CDD" id="cd00082">
    <property type="entry name" value="HisKA"/>
    <property type="match status" value="1"/>
</dbReference>
<dbReference type="RefSeq" id="WP_268050205.1">
    <property type="nucleotide sequence ID" value="NZ_JAPQES010000004.1"/>
</dbReference>
<gene>
    <name evidence="17" type="ORF">OXH55_11880</name>
</gene>
<evidence type="ECO:0000256" key="12">
    <source>
        <dbReference type="ARBA" id="ARBA00023012"/>
    </source>
</evidence>
<evidence type="ECO:0000313" key="18">
    <source>
        <dbReference type="Proteomes" id="UP001079657"/>
    </source>
</evidence>
<dbReference type="PROSITE" id="PS50885">
    <property type="entry name" value="HAMP"/>
    <property type="match status" value="1"/>
</dbReference>
<evidence type="ECO:0000256" key="2">
    <source>
        <dbReference type="ARBA" id="ARBA00004651"/>
    </source>
</evidence>
<comment type="subcellular location">
    <subcellularLocation>
        <location evidence="2">Cell membrane</location>
        <topology evidence="2">Multi-pass membrane protein</topology>
    </subcellularLocation>
</comment>
<keyword evidence="13 14" id="KW-0472">Membrane</keyword>
<dbReference type="PROSITE" id="PS50109">
    <property type="entry name" value="HIS_KIN"/>
    <property type="match status" value="1"/>
</dbReference>
<protein>
    <recommendedName>
        <fullName evidence="3">histidine kinase</fullName>
        <ecNumber evidence="3">2.7.13.3</ecNumber>
    </recommendedName>
</protein>
<keyword evidence="18" id="KW-1185">Reference proteome</keyword>
<dbReference type="InterPro" id="IPR004358">
    <property type="entry name" value="Sig_transdc_His_kin-like_C"/>
</dbReference>
<evidence type="ECO:0000256" key="10">
    <source>
        <dbReference type="ARBA" id="ARBA00022840"/>
    </source>
</evidence>
<keyword evidence="8" id="KW-0547">Nucleotide-binding</keyword>
<dbReference type="SMART" id="SM00304">
    <property type="entry name" value="HAMP"/>
    <property type="match status" value="1"/>
</dbReference>
<evidence type="ECO:0000256" key="4">
    <source>
        <dbReference type="ARBA" id="ARBA00022475"/>
    </source>
</evidence>
<comment type="catalytic activity">
    <reaction evidence="1">
        <text>ATP + protein L-histidine = ADP + protein N-phospho-L-histidine.</text>
        <dbReference type="EC" id="2.7.13.3"/>
    </reaction>
</comment>
<evidence type="ECO:0000256" key="6">
    <source>
        <dbReference type="ARBA" id="ARBA00022679"/>
    </source>
</evidence>
<evidence type="ECO:0000256" key="3">
    <source>
        <dbReference type="ARBA" id="ARBA00012438"/>
    </source>
</evidence>
<comment type="caution">
    <text evidence="17">The sequence shown here is derived from an EMBL/GenBank/DDBJ whole genome shotgun (WGS) entry which is preliminary data.</text>
</comment>
<dbReference type="InterPro" id="IPR003661">
    <property type="entry name" value="HisK_dim/P_dom"/>
</dbReference>
<keyword evidence="10" id="KW-0067">ATP-binding</keyword>
<dbReference type="Gene3D" id="3.30.565.10">
    <property type="entry name" value="Histidine kinase-like ATPase, C-terminal domain"/>
    <property type="match status" value="1"/>
</dbReference>
<keyword evidence="4" id="KW-1003">Cell membrane</keyword>
<evidence type="ECO:0000256" key="14">
    <source>
        <dbReference type="SAM" id="Phobius"/>
    </source>
</evidence>
<feature type="transmembrane region" description="Helical" evidence="14">
    <location>
        <begin position="176"/>
        <end position="198"/>
    </location>
</feature>
<evidence type="ECO:0000259" key="16">
    <source>
        <dbReference type="PROSITE" id="PS50885"/>
    </source>
</evidence>
<dbReference type="EC" id="2.7.13.3" evidence="3"/>
<dbReference type="PRINTS" id="PR00344">
    <property type="entry name" value="BCTRLSENSOR"/>
</dbReference>
<sequence length="470" mass="53443">MKSILSKLWLGITSLVLFILIIIWIFQVGFLNKFYVSERTNNLLKEGNEIVSIITKSKNPQIVSEETMSRINSTISSFNAQVIIIDSSNNVLFFNAPHNVPKRNTETIPERLLSKINIEIEKGETFIKKNTRLNDSFYFITVGIPIKENGNMNGYFILNSPLAPIKETTSILKNQLSIITLASIIIATFLSLLLAKLFTNPILKITKTSKQIANGDFTARVKLESKDEIRDLGDTINNMAVQLGQIENFRREFIANTSHELKTPISLIRAYSELIMDVDGEDKQARNEHLQVIIDESKRLNTMVEDILYLSEMEAGYYKPEFKNFSVIDTINSVIKKLSFLCSGKNININIIAANENTLISGDEAKMYQVFFNLINNAINYSHENGNIIIKVNNINDMVRIEVIDNGKGIPKEDLPYVWDRFYKVDKSHKRNNSSTGLGMAIIKNILEAHKFNYGIESELNKGTMIWIEI</sequence>
<evidence type="ECO:0000259" key="15">
    <source>
        <dbReference type="PROSITE" id="PS50109"/>
    </source>
</evidence>
<accession>A0ABT4CSD6</accession>
<evidence type="ECO:0000256" key="8">
    <source>
        <dbReference type="ARBA" id="ARBA00022741"/>
    </source>
</evidence>
<evidence type="ECO:0000256" key="5">
    <source>
        <dbReference type="ARBA" id="ARBA00022553"/>
    </source>
</evidence>
<dbReference type="GO" id="GO:0016301">
    <property type="term" value="F:kinase activity"/>
    <property type="evidence" value="ECO:0007669"/>
    <property type="project" value="UniProtKB-KW"/>
</dbReference>
<dbReference type="InterPro" id="IPR003660">
    <property type="entry name" value="HAMP_dom"/>
</dbReference>
<proteinExistence type="predicted"/>
<dbReference type="PANTHER" id="PTHR45528">
    <property type="entry name" value="SENSOR HISTIDINE KINASE CPXA"/>
    <property type="match status" value="1"/>
</dbReference>
<dbReference type="SUPFAM" id="SSF158472">
    <property type="entry name" value="HAMP domain-like"/>
    <property type="match status" value="1"/>
</dbReference>
<dbReference type="PANTHER" id="PTHR45528:SF1">
    <property type="entry name" value="SENSOR HISTIDINE KINASE CPXA"/>
    <property type="match status" value="1"/>
</dbReference>
<dbReference type="SMART" id="SM00388">
    <property type="entry name" value="HisKA"/>
    <property type="match status" value="1"/>
</dbReference>
<dbReference type="Pfam" id="PF02518">
    <property type="entry name" value="HATPase_c"/>
    <property type="match status" value="1"/>
</dbReference>
<dbReference type="SMART" id="SM00387">
    <property type="entry name" value="HATPase_c"/>
    <property type="match status" value="1"/>
</dbReference>
<feature type="domain" description="Histidine kinase" evidence="15">
    <location>
        <begin position="256"/>
        <end position="470"/>
    </location>
</feature>
<dbReference type="InterPro" id="IPR005467">
    <property type="entry name" value="His_kinase_dom"/>
</dbReference>
<keyword evidence="12" id="KW-0902">Two-component regulatory system</keyword>
<dbReference type="Pfam" id="PF00672">
    <property type="entry name" value="HAMP"/>
    <property type="match status" value="1"/>
</dbReference>
<dbReference type="Gene3D" id="1.10.287.130">
    <property type="match status" value="1"/>
</dbReference>
<evidence type="ECO:0000256" key="13">
    <source>
        <dbReference type="ARBA" id="ARBA00023136"/>
    </source>
</evidence>
<dbReference type="Pfam" id="PF00512">
    <property type="entry name" value="HisKA"/>
    <property type="match status" value="1"/>
</dbReference>
<reference evidence="17" key="1">
    <citation type="submission" date="2022-12" db="EMBL/GenBank/DDBJ databases">
        <authorList>
            <person name="Wang J."/>
        </authorList>
    </citation>
    <scope>NUCLEOTIDE SEQUENCE</scope>
    <source>
        <strain evidence="17">HY-42-06</strain>
    </source>
</reference>
<keyword evidence="11 14" id="KW-1133">Transmembrane helix</keyword>
<dbReference type="SUPFAM" id="SSF47384">
    <property type="entry name" value="Homodimeric domain of signal transducing histidine kinase"/>
    <property type="match status" value="1"/>
</dbReference>
<dbReference type="CDD" id="cd00075">
    <property type="entry name" value="HATPase"/>
    <property type="match status" value="1"/>
</dbReference>
<dbReference type="InterPro" id="IPR036890">
    <property type="entry name" value="HATPase_C_sf"/>
</dbReference>
<evidence type="ECO:0000256" key="9">
    <source>
        <dbReference type="ARBA" id="ARBA00022777"/>
    </source>
</evidence>
<dbReference type="EMBL" id="JAPQES010000004">
    <property type="protein sequence ID" value="MCY6371338.1"/>
    <property type="molecule type" value="Genomic_DNA"/>
</dbReference>
<dbReference type="Proteomes" id="UP001079657">
    <property type="component" value="Unassembled WGS sequence"/>
</dbReference>
<dbReference type="CDD" id="cd06225">
    <property type="entry name" value="HAMP"/>
    <property type="match status" value="1"/>
</dbReference>
<keyword evidence="9 17" id="KW-0418">Kinase</keyword>
<feature type="transmembrane region" description="Helical" evidence="14">
    <location>
        <begin position="12"/>
        <end position="31"/>
    </location>
</feature>
<dbReference type="InterPro" id="IPR003594">
    <property type="entry name" value="HATPase_dom"/>
</dbReference>
<evidence type="ECO:0000313" key="17">
    <source>
        <dbReference type="EMBL" id="MCY6371338.1"/>
    </source>
</evidence>
<keyword evidence="6" id="KW-0808">Transferase</keyword>
<keyword evidence="5" id="KW-0597">Phosphoprotein</keyword>
<organism evidence="17 18">
    <name type="scientific">Clostridium ganghwense</name>
    <dbReference type="NCBI Taxonomy" id="312089"/>
    <lineage>
        <taxon>Bacteria</taxon>
        <taxon>Bacillati</taxon>
        <taxon>Bacillota</taxon>
        <taxon>Clostridia</taxon>
        <taxon>Eubacteriales</taxon>
        <taxon>Clostridiaceae</taxon>
        <taxon>Clostridium</taxon>
    </lineage>
</organism>
<feature type="domain" description="HAMP" evidence="16">
    <location>
        <begin position="196"/>
        <end position="248"/>
    </location>
</feature>
<name>A0ABT4CSD6_9CLOT</name>
<evidence type="ECO:0000256" key="1">
    <source>
        <dbReference type="ARBA" id="ARBA00000085"/>
    </source>
</evidence>
<dbReference type="SUPFAM" id="SSF55874">
    <property type="entry name" value="ATPase domain of HSP90 chaperone/DNA topoisomerase II/histidine kinase"/>
    <property type="match status" value="1"/>
</dbReference>
<dbReference type="Gene3D" id="6.10.340.10">
    <property type="match status" value="1"/>
</dbReference>
<evidence type="ECO:0000256" key="7">
    <source>
        <dbReference type="ARBA" id="ARBA00022692"/>
    </source>
</evidence>
<dbReference type="InterPro" id="IPR036097">
    <property type="entry name" value="HisK_dim/P_sf"/>
</dbReference>
<evidence type="ECO:0000256" key="11">
    <source>
        <dbReference type="ARBA" id="ARBA00022989"/>
    </source>
</evidence>
<dbReference type="InterPro" id="IPR050398">
    <property type="entry name" value="HssS/ArlS-like"/>
</dbReference>